<dbReference type="RefSeq" id="WP_203660294.1">
    <property type="nucleotide sequence ID" value="NZ_BAAAZM010000007.1"/>
</dbReference>
<keyword evidence="3" id="KW-1185">Reference proteome</keyword>
<protein>
    <recommendedName>
        <fullName evidence="1">N-acetyltransferase domain-containing protein</fullName>
    </recommendedName>
</protein>
<feature type="domain" description="N-acetyltransferase" evidence="1">
    <location>
        <begin position="132"/>
        <end position="287"/>
    </location>
</feature>
<organism evidence="2 3">
    <name type="scientific">Actinocatenispora rupis</name>
    <dbReference type="NCBI Taxonomy" id="519421"/>
    <lineage>
        <taxon>Bacteria</taxon>
        <taxon>Bacillati</taxon>
        <taxon>Actinomycetota</taxon>
        <taxon>Actinomycetes</taxon>
        <taxon>Micromonosporales</taxon>
        <taxon>Micromonosporaceae</taxon>
        <taxon>Actinocatenispora</taxon>
    </lineage>
</organism>
<dbReference type="Pfam" id="PF00583">
    <property type="entry name" value="Acetyltransf_1"/>
    <property type="match status" value="1"/>
</dbReference>
<dbReference type="InterPro" id="IPR016181">
    <property type="entry name" value="Acyl_CoA_acyltransferase"/>
</dbReference>
<dbReference type="Proteomes" id="UP000612808">
    <property type="component" value="Unassembled WGS sequence"/>
</dbReference>
<dbReference type="PROSITE" id="PS51186">
    <property type="entry name" value="GNAT"/>
    <property type="match status" value="1"/>
</dbReference>
<dbReference type="Gene3D" id="3.40.630.30">
    <property type="match status" value="1"/>
</dbReference>
<evidence type="ECO:0000313" key="3">
    <source>
        <dbReference type="Proteomes" id="UP000612808"/>
    </source>
</evidence>
<name>A0A8J3J078_9ACTN</name>
<evidence type="ECO:0000259" key="1">
    <source>
        <dbReference type="PROSITE" id="PS51186"/>
    </source>
</evidence>
<gene>
    <name evidence="2" type="ORF">Aru02nite_42650</name>
</gene>
<dbReference type="SUPFAM" id="SSF55729">
    <property type="entry name" value="Acyl-CoA N-acyltransferases (Nat)"/>
    <property type="match status" value="1"/>
</dbReference>
<accession>A0A8J3J078</accession>
<proteinExistence type="predicted"/>
<dbReference type="GO" id="GO:0016747">
    <property type="term" value="F:acyltransferase activity, transferring groups other than amino-acyl groups"/>
    <property type="evidence" value="ECO:0007669"/>
    <property type="project" value="InterPro"/>
</dbReference>
<dbReference type="InterPro" id="IPR000182">
    <property type="entry name" value="GNAT_dom"/>
</dbReference>
<sequence length="287" mass="31240">MIRTDGADLPVMQALTARLWTPGARWHVGDVAWGRAAYRGRERPTARWERDGRTVAWAWLEAGELCWLADPSADAADVVLDWAPGARETMVMAGDRPAVDALTRRGWSVADGPWFDHLVRDLAGLPPLGAGPAVRPVDPTDDADVLARAAAHRAAFDHLVGHTPGTPGEPDPARHRAVTGTWPYRADLDLVAEVDGTIAAYCLLWLDEANRVGLLEPVGTDPRFRRRGLARRVCLAGLHALRRAGATRALVCPRGDPGYPVPGVLYRDLGFTYVDRTVTYLAPYPAV</sequence>
<dbReference type="AlphaFoldDB" id="A0A8J3J078"/>
<comment type="caution">
    <text evidence="2">The sequence shown here is derived from an EMBL/GenBank/DDBJ whole genome shotgun (WGS) entry which is preliminary data.</text>
</comment>
<dbReference type="EMBL" id="BOMB01000023">
    <property type="protein sequence ID" value="GID13376.1"/>
    <property type="molecule type" value="Genomic_DNA"/>
</dbReference>
<reference evidence="2" key="1">
    <citation type="submission" date="2021-01" db="EMBL/GenBank/DDBJ databases">
        <title>Whole genome shotgun sequence of Actinocatenispora rupis NBRC 107355.</title>
        <authorList>
            <person name="Komaki H."/>
            <person name="Tamura T."/>
        </authorList>
    </citation>
    <scope>NUCLEOTIDE SEQUENCE</scope>
    <source>
        <strain evidence="2">NBRC 107355</strain>
    </source>
</reference>
<evidence type="ECO:0000313" key="2">
    <source>
        <dbReference type="EMBL" id="GID13376.1"/>
    </source>
</evidence>